<dbReference type="InterPro" id="IPR036390">
    <property type="entry name" value="WH_DNA-bd_sf"/>
</dbReference>
<evidence type="ECO:0000259" key="4">
    <source>
        <dbReference type="PROSITE" id="PS51118"/>
    </source>
</evidence>
<dbReference type="Proteomes" id="UP000574133">
    <property type="component" value="Unassembled WGS sequence"/>
</dbReference>
<organism evidence="5 6">
    <name type="scientific">Cohnella lubricantis</name>
    <dbReference type="NCBI Taxonomy" id="2163172"/>
    <lineage>
        <taxon>Bacteria</taxon>
        <taxon>Bacillati</taxon>
        <taxon>Bacillota</taxon>
        <taxon>Bacilli</taxon>
        <taxon>Bacillales</taxon>
        <taxon>Paenibacillaceae</taxon>
        <taxon>Cohnella</taxon>
    </lineage>
</organism>
<dbReference type="InterPro" id="IPR002577">
    <property type="entry name" value="HTH_HxlR"/>
</dbReference>
<reference evidence="5 6" key="1">
    <citation type="submission" date="2020-08" db="EMBL/GenBank/DDBJ databases">
        <title>Cohnella phylogeny.</title>
        <authorList>
            <person name="Dunlap C."/>
        </authorList>
    </citation>
    <scope>NUCLEOTIDE SEQUENCE [LARGE SCALE GENOMIC DNA]</scope>
    <source>
        <strain evidence="5 6">DSM 103658</strain>
    </source>
</reference>
<dbReference type="Pfam" id="PF01638">
    <property type="entry name" value="HxlR"/>
    <property type="match status" value="1"/>
</dbReference>
<protein>
    <submittedName>
        <fullName evidence="5">Helix-turn-helix transcriptional regulator</fullName>
    </submittedName>
</protein>
<keyword evidence="1" id="KW-0805">Transcription regulation</keyword>
<evidence type="ECO:0000256" key="2">
    <source>
        <dbReference type="ARBA" id="ARBA00023125"/>
    </source>
</evidence>
<feature type="domain" description="HTH hxlR-type" evidence="4">
    <location>
        <begin position="6"/>
        <end position="106"/>
    </location>
</feature>
<evidence type="ECO:0000313" key="5">
    <source>
        <dbReference type="EMBL" id="MBB6678607.1"/>
    </source>
</evidence>
<keyword evidence="2" id="KW-0238">DNA-binding</keyword>
<evidence type="ECO:0000256" key="1">
    <source>
        <dbReference type="ARBA" id="ARBA00023015"/>
    </source>
</evidence>
<evidence type="ECO:0000256" key="3">
    <source>
        <dbReference type="ARBA" id="ARBA00023163"/>
    </source>
</evidence>
<dbReference type="SUPFAM" id="SSF46785">
    <property type="entry name" value="Winged helix' DNA-binding domain"/>
    <property type="match status" value="1"/>
</dbReference>
<sequence length="106" mass="12410">MEPVRNPNQLGAKIEQVHQLISRKWVSLIIHTLMSEPKRFSEIHSYIPDLSKRVLNERVKDLEQEGIVLRNVIPSRPVRTEYSLTRKGVELGRALQALEDWAEKWN</sequence>
<dbReference type="RefSeq" id="WP_185179870.1">
    <property type="nucleotide sequence ID" value="NZ_CBCSEP010000006.1"/>
</dbReference>
<dbReference type="Gene3D" id="1.10.10.10">
    <property type="entry name" value="Winged helix-like DNA-binding domain superfamily/Winged helix DNA-binding domain"/>
    <property type="match status" value="1"/>
</dbReference>
<dbReference type="PROSITE" id="PS51118">
    <property type="entry name" value="HTH_HXLR"/>
    <property type="match status" value="1"/>
</dbReference>
<dbReference type="EMBL" id="JACJVN010000057">
    <property type="protein sequence ID" value="MBB6678607.1"/>
    <property type="molecule type" value="Genomic_DNA"/>
</dbReference>
<dbReference type="PANTHER" id="PTHR33204:SF37">
    <property type="entry name" value="HTH-TYPE TRANSCRIPTIONAL REGULATOR YODB"/>
    <property type="match status" value="1"/>
</dbReference>
<dbReference type="InterPro" id="IPR036388">
    <property type="entry name" value="WH-like_DNA-bd_sf"/>
</dbReference>
<dbReference type="PANTHER" id="PTHR33204">
    <property type="entry name" value="TRANSCRIPTIONAL REGULATOR, MARR FAMILY"/>
    <property type="match status" value="1"/>
</dbReference>
<evidence type="ECO:0000313" key="6">
    <source>
        <dbReference type="Proteomes" id="UP000574133"/>
    </source>
</evidence>
<name>A0A841TI37_9BACL</name>
<keyword evidence="3" id="KW-0804">Transcription</keyword>
<dbReference type="GO" id="GO:0003677">
    <property type="term" value="F:DNA binding"/>
    <property type="evidence" value="ECO:0007669"/>
    <property type="project" value="UniProtKB-KW"/>
</dbReference>
<gene>
    <name evidence="5" type="ORF">H4Q31_15050</name>
</gene>
<accession>A0A841TI37</accession>
<dbReference type="AlphaFoldDB" id="A0A841TI37"/>
<proteinExistence type="predicted"/>
<comment type="caution">
    <text evidence="5">The sequence shown here is derived from an EMBL/GenBank/DDBJ whole genome shotgun (WGS) entry which is preliminary data.</text>
</comment>
<keyword evidence="6" id="KW-1185">Reference proteome</keyword>